<dbReference type="InterPro" id="IPR001128">
    <property type="entry name" value="Cyt_P450"/>
</dbReference>
<feature type="binding site" evidence="29">
    <location>
        <position position="376"/>
    </location>
    <ligand>
        <name>substrate</name>
    </ligand>
</feature>
<evidence type="ECO:0000256" key="2">
    <source>
        <dbReference type="ARBA" id="ARBA00001719"/>
    </source>
</evidence>
<keyword evidence="9" id="KW-0644">Prostaglandin metabolism</keyword>
<dbReference type="GO" id="GO:0008116">
    <property type="term" value="F:prostaglandin-I synthase activity"/>
    <property type="evidence" value="ECO:0007669"/>
    <property type="project" value="UniProtKB-EC"/>
</dbReference>
<evidence type="ECO:0000313" key="31">
    <source>
        <dbReference type="Proteomes" id="UP000287033"/>
    </source>
</evidence>
<evidence type="ECO:0000256" key="14">
    <source>
        <dbReference type="ARBA" id="ARBA00022723"/>
    </source>
</evidence>
<dbReference type="PIRSF" id="PIRSF000047">
    <property type="entry name" value="Cytochrome_CYPVIIA1"/>
    <property type="match status" value="1"/>
</dbReference>
<evidence type="ECO:0000256" key="13">
    <source>
        <dbReference type="ARBA" id="ARBA00022692"/>
    </source>
</evidence>
<evidence type="ECO:0000256" key="21">
    <source>
        <dbReference type="ARBA" id="ARBA00023160"/>
    </source>
</evidence>
<evidence type="ECO:0000256" key="3">
    <source>
        <dbReference type="ARBA" id="ARBA00001971"/>
    </source>
</evidence>
<keyword evidence="31" id="KW-1185">Reference proteome</keyword>
<reference evidence="30 31" key="1">
    <citation type="journal article" date="2018" name="Nat. Ecol. Evol.">
        <title>Shark genomes provide insights into elasmobranch evolution and the origin of vertebrates.</title>
        <authorList>
            <person name="Hara Y"/>
            <person name="Yamaguchi K"/>
            <person name="Onimaru K"/>
            <person name="Kadota M"/>
            <person name="Koyanagi M"/>
            <person name="Keeley SD"/>
            <person name="Tatsumi K"/>
            <person name="Tanaka K"/>
            <person name="Motone F"/>
            <person name="Kageyama Y"/>
            <person name="Nozu R"/>
            <person name="Adachi N"/>
            <person name="Nishimura O"/>
            <person name="Nakagawa R"/>
            <person name="Tanegashima C"/>
            <person name="Kiyatake I"/>
            <person name="Matsumoto R"/>
            <person name="Murakumo K"/>
            <person name="Nishida K"/>
            <person name="Terakita A"/>
            <person name="Kuratani S"/>
            <person name="Sato K"/>
            <person name="Hyodo S Kuraku.S."/>
        </authorList>
    </citation>
    <scope>NUCLEOTIDE SEQUENCE [LARGE SCALE GENOMIC DNA]</scope>
</reference>
<keyword evidence="13" id="KW-0812">Transmembrane</keyword>
<evidence type="ECO:0000256" key="25">
    <source>
        <dbReference type="ARBA" id="ARBA00033404"/>
    </source>
</evidence>
<comment type="catalytic activity">
    <reaction evidence="2">
        <text>a hydroperoxyeicosatetraenoate = an oxoeicosatetraenoate + H2O</text>
        <dbReference type="Rhea" id="RHEA:55556"/>
        <dbReference type="ChEBI" id="CHEBI:15377"/>
        <dbReference type="ChEBI" id="CHEBI:59720"/>
        <dbReference type="ChEBI" id="CHEBI:131859"/>
        <dbReference type="EC" id="4.2.1.152"/>
    </reaction>
    <physiologicalReaction direction="left-to-right" evidence="2">
        <dbReference type="Rhea" id="RHEA:55557"/>
    </physiologicalReaction>
</comment>
<proteinExistence type="inferred from homology"/>
<keyword evidence="14 27" id="KW-0479">Metal-binding</keyword>
<comment type="caution">
    <text evidence="30">The sequence shown here is derived from an EMBL/GenBank/DDBJ whole genome shotgun (WGS) entry which is preliminary data.</text>
</comment>
<dbReference type="InterPro" id="IPR036396">
    <property type="entry name" value="Cyt_P450_sf"/>
</dbReference>
<dbReference type="PANTHER" id="PTHR24306:SF4">
    <property type="entry name" value="PROSTACYCLIN SYNTHASE"/>
    <property type="match status" value="1"/>
</dbReference>
<evidence type="ECO:0000256" key="7">
    <source>
        <dbReference type="ARBA" id="ARBA00013084"/>
    </source>
</evidence>
<keyword evidence="15 27" id="KW-0256">Endoplasmic reticulum</keyword>
<dbReference type="InterPro" id="IPR002403">
    <property type="entry name" value="Cyt_P450_E_grp-IV"/>
</dbReference>
<gene>
    <name evidence="30" type="ORF">chiPu_0000997</name>
</gene>
<keyword evidence="12 27" id="KW-0349">Heme</keyword>
<keyword evidence="22" id="KW-0413">Isomerase</keyword>
<protein>
    <recommendedName>
        <fullName evidence="8">Prostacyclin synthase</fullName>
        <ecNumber evidence="7">4.2.1.152</ecNumber>
        <ecNumber evidence="6">5.3.99.4</ecNumber>
    </recommendedName>
    <alternativeName>
        <fullName evidence="25">Hydroperoxy icosatetraenoate dehydratase</fullName>
    </alternativeName>
    <alternativeName>
        <fullName evidence="24">Prostaglandin I2 synthase</fullName>
    </alternativeName>
</protein>
<dbReference type="EC" id="5.3.99.4" evidence="6"/>
<keyword evidence="10" id="KW-0444">Lipid biosynthesis</keyword>
<evidence type="ECO:0000256" key="20">
    <source>
        <dbReference type="ARBA" id="ARBA00023136"/>
    </source>
</evidence>
<comment type="catalytic activity">
    <reaction evidence="1">
        <text>prostaglandin H2 = prostaglandin I2</text>
        <dbReference type="Rhea" id="RHEA:23580"/>
        <dbReference type="ChEBI" id="CHEBI:57403"/>
        <dbReference type="ChEBI" id="CHEBI:57405"/>
        <dbReference type="EC" id="5.3.99.4"/>
    </reaction>
    <physiologicalReaction direction="left-to-right" evidence="1">
        <dbReference type="Rhea" id="RHEA:23581"/>
    </physiologicalReaction>
</comment>
<evidence type="ECO:0000256" key="29">
    <source>
        <dbReference type="PIRSR" id="PIRSR000047-2"/>
    </source>
</evidence>
<evidence type="ECO:0000256" key="6">
    <source>
        <dbReference type="ARBA" id="ARBA00012204"/>
    </source>
</evidence>
<keyword evidence="19" id="KW-0443">Lipid metabolism</keyword>
<dbReference type="SUPFAM" id="SSF48264">
    <property type="entry name" value="Cytochrome P450"/>
    <property type="match status" value="1"/>
</dbReference>
<dbReference type="PRINTS" id="PR00385">
    <property type="entry name" value="P450"/>
</dbReference>
<comment type="similarity">
    <text evidence="5 27">Belongs to the cytochrome P450 family.</text>
</comment>
<dbReference type="GO" id="GO:0016705">
    <property type="term" value="F:oxidoreductase activity, acting on paired donors, with incorporation or reduction of molecular oxygen"/>
    <property type="evidence" value="ECO:0007669"/>
    <property type="project" value="InterPro"/>
</dbReference>
<feature type="binding site" description="axial binding residue" evidence="28">
    <location>
        <position position="435"/>
    </location>
    <ligand>
        <name>heme</name>
        <dbReference type="ChEBI" id="CHEBI:30413"/>
    </ligand>
    <ligandPart>
        <name>Fe</name>
        <dbReference type="ChEBI" id="CHEBI:18248"/>
    </ligandPart>
</feature>
<evidence type="ECO:0000256" key="23">
    <source>
        <dbReference type="ARBA" id="ARBA00023239"/>
    </source>
</evidence>
<evidence type="ECO:0000256" key="27">
    <source>
        <dbReference type="PIRNR" id="PIRNR000047"/>
    </source>
</evidence>
<evidence type="ECO:0000256" key="18">
    <source>
        <dbReference type="ARBA" id="ARBA00023004"/>
    </source>
</evidence>
<keyword evidence="20 27" id="KW-0472">Membrane</keyword>
<dbReference type="Gene3D" id="1.10.630.10">
    <property type="entry name" value="Cytochrome P450"/>
    <property type="match status" value="1"/>
</dbReference>
<evidence type="ECO:0000256" key="28">
    <source>
        <dbReference type="PIRSR" id="PIRSR000047-1"/>
    </source>
</evidence>
<evidence type="ECO:0000256" key="5">
    <source>
        <dbReference type="ARBA" id="ARBA00010617"/>
    </source>
</evidence>
<evidence type="ECO:0000256" key="15">
    <source>
        <dbReference type="ARBA" id="ARBA00022824"/>
    </source>
</evidence>
<keyword evidence="23" id="KW-0456">Lyase</keyword>
<evidence type="ECO:0000256" key="17">
    <source>
        <dbReference type="ARBA" id="ARBA00022989"/>
    </source>
</evidence>
<sequence>MYTLSFFALFLIIILFLKWRRIRLPNEPPLDKGFLPWLGHAFAFSKDCAKFLLKMKKKYGDIFTVQVAGRYVTVLLDPHSFKPVVTESNTKLNFTKYSAILMDRIFNLQFPDYDHNKEKALLKTQLQGKSLSSLTQAFLSNLKTVLLIDENGTKNVWKKEGLFNFCYDVMFRAGYLTLYGNEAAQTNQQASRVKDRIHSAQVYKIYKKLDQLLIKLARSMLSADEKKEAASVKKYLWRLLSVENLKTKVNRSNWLESYCNHLQELGIHHDMQERAMVLQLWATQGNVGPAAFWLLLFLLKHPEAMSAVQEEVKKIYFNCVMSTISQEVLDNTPIFDSVLNETLRLTAAPFITREILQNMSLQLADGRKYHLRKGDRLVLFPYLSPQMDPEIYEDSEKFKYDRFLNPDGTKKTDFFKGGKQLKYYNMPWGAGTNVCIGQSLATNSLKVFVSVMLICFEFQLTDPKTEVPAFNTSRYGFGLMQPESDIMFQYKVKVE</sequence>
<evidence type="ECO:0000256" key="4">
    <source>
        <dbReference type="ARBA" id="ARBA00004389"/>
    </source>
</evidence>
<evidence type="ECO:0000256" key="22">
    <source>
        <dbReference type="ARBA" id="ARBA00023235"/>
    </source>
</evidence>
<dbReference type="PRINTS" id="PR00465">
    <property type="entry name" value="EP450IV"/>
</dbReference>
<feature type="binding site" evidence="29">
    <location>
        <position position="286"/>
    </location>
    <ligand>
        <name>substrate</name>
    </ligand>
</feature>
<evidence type="ECO:0000256" key="12">
    <source>
        <dbReference type="ARBA" id="ARBA00022617"/>
    </source>
</evidence>
<comment type="function">
    <text evidence="26">Catalyzes the biosynthesis and metabolism of eicosanoids. Catalyzes the isomerization of prostaglandin H2 to prostacyclin (= prostaglandin I2), a potent mediator of vasodilation and inhibitor of platelet aggregation. Additionally, displays dehydratase activity, toward hydroperoxyeicosatetraenoates (HPETEs), especially toward (15S)-hydroperoxy-(5Z,8Z,11Z,13E)-eicosatetraenoate (15(S)-HPETE).</text>
</comment>
<evidence type="ECO:0000256" key="19">
    <source>
        <dbReference type="ARBA" id="ARBA00023098"/>
    </source>
</evidence>
<organism evidence="30 31">
    <name type="scientific">Chiloscyllium punctatum</name>
    <name type="common">Brownbanded bambooshark</name>
    <name type="synonym">Hemiscyllium punctatum</name>
    <dbReference type="NCBI Taxonomy" id="137246"/>
    <lineage>
        <taxon>Eukaryota</taxon>
        <taxon>Metazoa</taxon>
        <taxon>Chordata</taxon>
        <taxon>Craniata</taxon>
        <taxon>Vertebrata</taxon>
        <taxon>Chondrichthyes</taxon>
        <taxon>Elasmobranchii</taxon>
        <taxon>Galeomorphii</taxon>
        <taxon>Galeoidea</taxon>
        <taxon>Orectolobiformes</taxon>
        <taxon>Hemiscylliidae</taxon>
        <taxon>Chiloscyllium</taxon>
    </lineage>
</organism>
<dbReference type="AlphaFoldDB" id="A0A401RWY4"/>
<keyword evidence="16" id="KW-0276">Fatty acid metabolism</keyword>
<comment type="cofactor">
    <cofactor evidence="3 27 28">
        <name>heme</name>
        <dbReference type="ChEBI" id="CHEBI:30413"/>
    </cofactor>
</comment>
<comment type="subcellular location">
    <subcellularLocation>
        <location evidence="4">Endoplasmic reticulum membrane</location>
        <topology evidence="4">Single-pass membrane protein</topology>
    </subcellularLocation>
</comment>
<dbReference type="InterPro" id="IPR024204">
    <property type="entry name" value="Cyt_P450_CYP7A1-type"/>
</dbReference>
<accession>A0A401RWY4</accession>
<evidence type="ECO:0000256" key="26">
    <source>
        <dbReference type="ARBA" id="ARBA00045141"/>
    </source>
</evidence>
<dbReference type="GO" id="GO:0004497">
    <property type="term" value="F:monooxygenase activity"/>
    <property type="evidence" value="ECO:0007669"/>
    <property type="project" value="InterPro"/>
</dbReference>
<dbReference type="FunFam" id="1.10.630.10:FF:000025">
    <property type="entry name" value="Prostaglandin I2 (prostacyclin) synthase"/>
    <property type="match status" value="1"/>
</dbReference>
<keyword evidence="21" id="KW-0275">Fatty acid biosynthesis</keyword>
<dbReference type="EC" id="4.2.1.152" evidence="7"/>
<name>A0A401RWY4_CHIPU</name>
<evidence type="ECO:0000256" key="8">
    <source>
        <dbReference type="ARBA" id="ARBA00017409"/>
    </source>
</evidence>
<dbReference type="Pfam" id="PF00067">
    <property type="entry name" value="p450"/>
    <property type="match status" value="1"/>
</dbReference>
<dbReference type="GO" id="GO:0001516">
    <property type="term" value="P:prostaglandin biosynthetic process"/>
    <property type="evidence" value="ECO:0007669"/>
    <property type="project" value="UniProtKB-KW"/>
</dbReference>
<keyword evidence="11" id="KW-0643">Prostaglandin biosynthesis</keyword>
<evidence type="ECO:0000313" key="30">
    <source>
        <dbReference type="EMBL" id="GCC22609.1"/>
    </source>
</evidence>
<keyword evidence="17" id="KW-1133">Transmembrane helix</keyword>
<dbReference type="PANTHER" id="PTHR24306">
    <property type="match status" value="1"/>
</dbReference>
<dbReference type="STRING" id="137246.A0A401RWY4"/>
<evidence type="ECO:0000256" key="24">
    <source>
        <dbReference type="ARBA" id="ARBA00031205"/>
    </source>
</evidence>
<evidence type="ECO:0000256" key="1">
    <source>
        <dbReference type="ARBA" id="ARBA00000463"/>
    </source>
</evidence>
<dbReference type="GO" id="GO:0106256">
    <property type="term" value="F:hydroperoxy icosatetraenoate dehydratase activity"/>
    <property type="evidence" value="ECO:0007669"/>
    <property type="project" value="UniProtKB-EC"/>
</dbReference>
<evidence type="ECO:0000256" key="10">
    <source>
        <dbReference type="ARBA" id="ARBA00022516"/>
    </source>
</evidence>
<dbReference type="GO" id="GO:0005789">
    <property type="term" value="C:endoplasmic reticulum membrane"/>
    <property type="evidence" value="ECO:0007669"/>
    <property type="project" value="UniProtKB-SubCell"/>
</dbReference>
<evidence type="ECO:0000256" key="11">
    <source>
        <dbReference type="ARBA" id="ARBA00022585"/>
    </source>
</evidence>
<dbReference type="OrthoDB" id="6692864at2759"/>
<evidence type="ECO:0000256" key="16">
    <source>
        <dbReference type="ARBA" id="ARBA00022832"/>
    </source>
</evidence>
<feature type="binding site" evidence="29">
    <location>
        <position position="104"/>
    </location>
    <ligand>
        <name>substrate</name>
    </ligand>
</feature>
<dbReference type="GO" id="GO:0020037">
    <property type="term" value="F:heme binding"/>
    <property type="evidence" value="ECO:0007669"/>
    <property type="project" value="InterPro"/>
</dbReference>
<keyword evidence="18 27" id="KW-0408">Iron</keyword>
<evidence type="ECO:0000256" key="9">
    <source>
        <dbReference type="ARBA" id="ARBA00022501"/>
    </source>
</evidence>
<dbReference type="EMBL" id="BEZZ01000014">
    <property type="protein sequence ID" value="GCC22609.1"/>
    <property type="molecule type" value="Genomic_DNA"/>
</dbReference>
<dbReference type="GO" id="GO:0005506">
    <property type="term" value="F:iron ion binding"/>
    <property type="evidence" value="ECO:0007669"/>
    <property type="project" value="InterPro"/>
</dbReference>
<dbReference type="Proteomes" id="UP000287033">
    <property type="component" value="Unassembled WGS sequence"/>
</dbReference>
<dbReference type="OMA" id="KFITRMK"/>